<comment type="caution">
    <text evidence="12">The sequence shown here is derived from an EMBL/GenBank/DDBJ whole genome shotgun (WGS) entry which is preliminary data.</text>
</comment>
<evidence type="ECO:0000256" key="11">
    <source>
        <dbReference type="SAM" id="MobiDB-lite"/>
    </source>
</evidence>
<keyword evidence="4" id="KW-0964">Secreted</keyword>
<evidence type="ECO:0000256" key="7">
    <source>
        <dbReference type="ARBA" id="ARBA00023277"/>
    </source>
</evidence>
<protein>
    <recommendedName>
        <fullName evidence="10">Endo-chitosanase</fullName>
        <ecNumber evidence="10">3.2.1.132</ecNumber>
    </recommendedName>
</protein>
<sequence length="332" mass="34557">MIPAQHRPLPQKILYSKSQAPPPSSNHVVPDHSPASGGQPGLHPLAATRDVPAIVRNFYNTVKGQGQCPNKLASGFYAKDNGPGNFAYCQDPKTNVLYLQGTGGALADMDIDCDGRQGGPADDGRCGKSDDTQAITSFADTVRGYNKGIKDLDSKIHPYVVFGNAGDKSGFKTFDPRAHGVKPLSIMAVVCGDKLIYGVWGDENGVDGSKSMVGEASISLATACYGKSINGNNGHDQTDVLYIAFPGSEAVPGANGAAWGAASYDAFEKSIQAKGDQLIQRLGGSGGGGSPTTTAGQPKPTCAWAGHCLGDKCSNENDCDQDWVCKNGKCSA</sequence>
<evidence type="ECO:0000256" key="1">
    <source>
        <dbReference type="ARBA" id="ARBA00000405"/>
    </source>
</evidence>
<comment type="function">
    <text evidence="10">Chitosanase catalyzing the endo-type cleavage of chitosan, the deacylated form of chitin. Chitosanase may be crucial in the degradation of the deacetylated portion of chitin in the fungal cell wall.</text>
</comment>
<dbReference type="EC" id="3.2.1.132" evidence="10"/>
<keyword evidence="13" id="KW-1185">Reference proteome</keyword>
<proteinExistence type="inferred from homology"/>
<dbReference type="InterPro" id="IPR009939">
    <property type="entry name" value="Chitosanase_fungal"/>
</dbReference>
<evidence type="ECO:0000256" key="5">
    <source>
        <dbReference type="ARBA" id="ARBA00022729"/>
    </source>
</evidence>
<comment type="similarity">
    <text evidence="3 10">Belongs to the glycosyl hydrolase 75 family.</text>
</comment>
<dbReference type="Proteomes" id="UP001433268">
    <property type="component" value="Unassembled WGS sequence"/>
</dbReference>
<evidence type="ECO:0000256" key="9">
    <source>
        <dbReference type="ARBA" id="ARBA00023326"/>
    </source>
</evidence>
<keyword evidence="5" id="KW-0732">Signal</keyword>
<keyword evidence="8 10" id="KW-0326">Glycosidase</keyword>
<name>A0ABR1WYS4_9PEZI</name>
<feature type="region of interest" description="Disordered" evidence="11">
    <location>
        <begin position="15"/>
        <end position="45"/>
    </location>
</feature>
<keyword evidence="9 10" id="KW-0624">Polysaccharide degradation</keyword>
<evidence type="ECO:0000313" key="13">
    <source>
        <dbReference type="Proteomes" id="UP001433268"/>
    </source>
</evidence>
<keyword evidence="7" id="KW-0119">Carbohydrate metabolism</keyword>
<evidence type="ECO:0000256" key="2">
    <source>
        <dbReference type="ARBA" id="ARBA00004613"/>
    </source>
</evidence>
<keyword evidence="6 10" id="KW-0378">Hydrolase</keyword>
<comment type="catalytic activity">
    <reaction evidence="1 10">
        <text>Endohydrolysis of beta-(1-&gt;4)-linkages between D-glucosamine residues in a partly acetylated chitosan.</text>
        <dbReference type="EC" id="3.2.1.132"/>
    </reaction>
</comment>
<evidence type="ECO:0000256" key="4">
    <source>
        <dbReference type="ARBA" id="ARBA00022525"/>
    </source>
</evidence>
<evidence type="ECO:0000256" key="10">
    <source>
        <dbReference type="RuleBase" id="RU361208"/>
    </source>
</evidence>
<evidence type="ECO:0000256" key="3">
    <source>
        <dbReference type="ARBA" id="ARBA00007799"/>
    </source>
</evidence>
<accession>A0ABR1WYS4</accession>
<dbReference type="RefSeq" id="XP_066671212.1">
    <property type="nucleotide sequence ID" value="XM_066807594.1"/>
</dbReference>
<comment type="subcellular location">
    <subcellularLocation>
        <location evidence="2 10">Secreted</location>
    </subcellularLocation>
</comment>
<evidence type="ECO:0000313" key="12">
    <source>
        <dbReference type="EMBL" id="KAK8088318.1"/>
    </source>
</evidence>
<gene>
    <name evidence="12" type="ORF">PG997_003279</name>
</gene>
<dbReference type="EMBL" id="JAQQWN010000004">
    <property type="protein sequence ID" value="KAK8088318.1"/>
    <property type="molecule type" value="Genomic_DNA"/>
</dbReference>
<evidence type="ECO:0000256" key="6">
    <source>
        <dbReference type="ARBA" id="ARBA00022801"/>
    </source>
</evidence>
<dbReference type="GeneID" id="92040654"/>
<reference evidence="12 13" key="1">
    <citation type="submission" date="2023-01" db="EMBL/GenBank/DDBJ databases">
        <title>Analysis of 21 Apiospora genomes using comparative genomics revels a genus with tremendous synthesis potential of carbohydrate active enzymes and secondary metabolites.</title>
        <authorList>
            <person name="Sorensen T."/>
        </authorList>
    </citation>
    <scope>NUCLEOTIDE SEQUENCE [LARGE SCALE GENOMIC DNA]</scope>
    <source>
        <strain evidence="12 13">CBS 114990</strain>
    </source>
</reference>
<dbReference type="Pfam" id="PF07335">
    <property type="entry name" value="Glyco_hydro_75"/>
    <property type="match status" value="1"/>
</dbReference>
<evidence type="ECO:0000256" key="8">
    <source>
        <dbReference type="ARBA" id="ARBA00023295"/>
    </source>
</evidence>
<dbReference type="PANTHER" id="PTHR42061:SF6">
    <property type="entry name" value="ENDO-CHITOSANASE"/>
    <property type="match status" value="1"/>
</dbReference>
<organism evidence="12 13">
    <name type="scientific">Apiospora hydei</name>
    <dbReference type="NCBI Taxonomy" id="1337664"/>
    <lineage>
        <taxon>Eukaryota</taxon>
        <taxon>Fungi</taxon>
        <taxon>Dikarya</taxon>
        <taxon>Ascomycota</taxon>
        <taxon>Pezizomycotina</taxon>
        <taxon>Sordariomycetes</taxon>
        <taxon>Xylariomycetidae</taxon>
        <taxon>Amphisphaeriales</taxon>
        <taxon>Apiosporaceae</taxon>
        <taxon>Apiospora</taxon>
    </lineage>
</organism>
<dbReference type="PANTHER" id="PTHR42061">
    <property type="entry name" value="ENDO-CHITOSANASE"/>
    <property type="match status" value="1"/>
</dbReference>